<gene>
    <name evidence="1" type="ORF">FHX37_0523</name>
</gene>
<dbReference type="InterPro" id="IPR010349">
    <property type="entry name" value="Asparaginase_II"/>
</dbReference>
<keyword evidence="2" id="KW-1185">Reference proteome</keyword>
<sequence length="325" mass="33045">MPATEPPQYAPLVEVVRSGFREGVHYGTVAGLTASGAVGVTRGAPGTPVLPRSAAKPFQALAALRAGAAISGEQIAVAAGSHNGEGIHTETVRTILADAGLGPADLQCPADRPLGPAAREELVRTGGEPTPLLMNCSGKHAAMLSACVQQGWDTGSYLDPQHPLQRLVRDTIEELCGERVAHTTVDGCGAPQLAVSLEGLAHGLQTMVRAAEGSAEAAVVRAMRDFPAHVAGEERDDTTVMRRLPGTVSKIGAEGVIAVATATGETVAVKVSDGDATTRARTMVALSTLAELGVDTAPVGDMLSTDIHGGGRTVGSIRPIAPGSA</sequence>
<dbReference type="PANTHER" id="PTHR42110:SF1">
    <property type="entry name" value="L-ASPARAGINASE, PUTATIVE (AFU_ORTHOLOGUE AFUA_3G11890)-RELATED"/>
    <property type="match status" value="1"/>
</dbReference>
<dbReference type="RefSeq" id="WP_141921872.1">
    <property type="nucleotide sequence ID" value="NZ_VFQC01000001.1"/>
</dbReference>
<organism evidence="1 2">
    <name type="scientific">Haloactinospora alba</name>
    <dbReference type="NCBI Taxonomy" id="405555"/>
    <lineage>
        <taxon>Bacteria</taxon>
        <taxon>Bacillati</taxon>
        <taxon>Actinomycetota</taxon>
        <taxon>Actinomycetes</taxon>
        <taxon>Streptosporangiales</taxon>
        <taxon>Nocardiopsidaceae</taxon>
        <taxon>Haloactinospora</taxon>
    </lineage>
</organism>
<evidence type="ECO:0000313" key="2">
    <source>
        <dbReference type="Proteomes" id="UP000317422"/>
    </source>
</evidence>
<dbReference type="EMBL" id="VFQC01000001">
    <property type="protein sequence ID" value="TQN30641.1"/>
    <property type="molecule type" value="Genomic_DNA"/>
</dbReference>
<accession>A0A543NFN9</accession>
<name>A0A543NFN9_9ACTN</name>
<comment type="caution">
    <text evidence="1">The sequence shown here is derived from an EMBL/GenBank/DDBJ whole genome shotgun (WGS) entry which is preliminary data.</text>
</comment>
<protein>
    <submittedName>
        <fullName evidence="1">Asparaginase</fullName>
    </submittedName>
</protein>
<dbReference type="Pfam" id="PF06089">
    <property type="entry name" value="Asparaginase_II"/>
    <property type="match status" value="1"/>
</dbReference>
<dbReference type="Proteomes" id="UP000317422">
    <property type="component" value="Unassembled WGS sequence"/>
</dbReference>
<evidence type="ECO:0000313" key="1">
    <source>
        <dbReference type="EMBL" id="TQN30641.1"/>
    </source>
</evidence>
<dbReference type="OrthoDB" id="9780674at2"/>
<dbReference type="PANTHER" id="PTHR42110">
    <property type="entry name" value="L-ASPARAGINASE, PUTATIVE (AFU_ORTHOLOGUE AFUA_3G11890)-RELATED"/>
    <property type="match status" value="1"/>
</dbReference>
<proteinExistence type="predicted"/>
<reference evidence="1 2" key="1">
    <citation type="submission" date="2019-06" db="EMBL/GenBank/DDBJ databases">
        <title>Sequencing the genomes of 1000 actinobacteria strains.</title>
        <authorList>
            <person name="Klenk H.-P."/>
        </authorList>
    </citation>
    <scope>NUCLEOTIDE SEQUENCE [LARGE SCALE GENOMIC DNA]</scope>
    <source>
        <strain evidence="1 2">DSM 45015</strain>
    </source>
</reference>
<dbReference type="AlphaFoldDB" id="A0A543NFN9"/>